<keyword evidence="2" id="KW-0378">Hydrolase</keyword>
<keyword evidence="1" id="KW-0547">Nucleotide-binding</keyword>
<organism evidence="10 11">
    <name type="scientific">Paenibacillus gallinarum</name>
    <dbReference type="NCBI Taxonomy" id="2762232"/>
    <lineage>
        <taxon>Bacteria</taxon>
        <taxon>Bacillati</taxon>
        <taxon>Bacillota</taxon>
        <taxon>Bacilli</taxon>
        <taxon>Bacillales</taxon>
        <taxon>Paenibacillaceae</taxon>
        <taxon>Paenibacillus</taxon>
    </lineage>
</organism>
<dbReference type="CDD" id="cd18787">
    <property type="entry name" value="SF2_C_DEAD"/>
    <property type="match status" value="1"/>
</dbReference>
<dbReference type="InterPro" id="IPR014014">
    <property type="entry name" value="RNA_helicase_DEAD_Q_motif"/>
</dbReference>
<dbReference type="PROSITE" id="PS51194">
    <property type="entry name" value="HELICASE_CTER"/>
    <property type="match status" value="1"/>
</dbReference>
<name>A0ABR8T1Q4_9BACL</name>
<dbReference type="InterPro" id="IPR011545">
    <property type="entry name" value="DEAD/DEAH_box_helicase_dom"/>
</dbReference>
<dbReference type="PANTHER" id="PTHR47963">
    <property type="entry name" value="DEAD-BOX ATP-DEPENDENT RNA HELICASE 47, MITOCHONDRIAL"/>
    <property type="match status" value="1"/>
</dbReference>
<evidence type="ECO:0000256" key="1">
    <source>
        <dbReference type="ARBA" id="ARBA00022741"/>
    </source>
</evidence>
<dbReference type="InterPro" id="IPR044742">
    <property type="entry name" value="DEAD/DEAH_RhlB"/>
</dbReference>
<dbReference type="CDD" id="cd00268">
    <property type="entry name" value="DEADc"/>
    <property type="match status" value="1"/>
</dbReference>
<dbReference type="PROSITE" id="PS51195">
    <property type="entry name" value="Q_MOTIF"/>
    <property type="match status" value="1"/>
</dbReference>
<evidence type="ECO:0000256" key="2">
    <source>
        <dbReference type="ARBA" id="ARBA00022801"/>
    </source>
</evidence>
<accession>A0ABR8T1Q4</accession>
<evidence type="ECO:0000256" key="4">
    <source>
        <dbReference type="ARBA" id="ARBA00022840"/>
    </source>
</evidence>
<dbReference type="PROSITE" id="PS51192">
    <property type="entry name" value="HELICASE_ATP_BIND_1"/>
    <property type="match status" value="1"/>
</dbReference>
<dbReference type="Gene3D" id="3.40.50.300">
    <property type="entry name" value="P-loop containing nucleotide triphosphate hydrolases"/>
    <property type="match status" value="2"/>
</dbReference>
<dbReference type="SMART" id="SM00487">
    <property type="entry name" value="DEXDc"/>
    <property type="match status" value="1"/>
</dbReference>
<dbReference type="EMBL" id="JACSQL010000008">
    <property type="protein sequence ID" value="MBD7969701.1"/>
    <property type="molecule type" value="Genomic_DNA"/>
</dbReference>
<feature type="region of interest" description="Disordered" evidence="6">
    <location>
        <begin position="373"/>
        <end position="446"/>
    </location>
</feature>
<gene>
    <name evidence="10" type="ORF">H9647_16690</name>
</gene>
<reference evidence="10 11" key="1">
    <citation type="submission" date="2020-08" db="EMBL/GenBank/DDBJ databases">
        <title>A Genomic Blueprint of the Chicken Gut Microbiome.</title>
        <authorList>
            <person name="Gilroy R."/>
            <person name="Ravi A."/>
            <person name="Getino M."/>
            <person name="Pursley I."/>
            <person name="Horton D.L."/>
            <person name="Alikhan N.-F."/>
            <person name="Baker D."/>
            <person name="Gharbi K."/>
            <person name="Hall N."/>
            <person name="Watson M."/>
            <person name="Adriaenssens E.M."/>
            <person name="Foster-Nyarko E."/>
            <person name="Jarju S."/>
            <person name="Secka A."/>
            <person name="Antonio M."/>
            <person name="Oren A."/>
            <person name="Chaudhuri R."/>
            <person name="La Ragione R.M."/>
            <person name="Hildebrand F."/>
            <person name="Pallen M.J."/>
        </authorList>
    </citation>
    <scope>NUCLEOTIDE SEQUENCE [LARGE SCALE GENOMIC DNA]</scope>
    <source>
        <strain evidence="10 11">Sa2BVA9</strain>
    </source>
</reference>
<feature type="compositionally biased region" description="Basic and acidic residues" evidence="6">
    <location>
        <begin position="422"/>
        <end position="446"/>
    </location>
</feature>
<evidence type="ECO:0000256" key="6">
    <source>
        <dbReference type="SAM" id="MobiDB-lite"/>
    </source>
</evidence>
<dbReference type="Pfam" id="PF00270">
    <property type="entry name" value="DEAD"/>
    <property type="match status" value="1"/>
</dbReference>
<feature type="domain" description="Helicase ATP-binding" evidence="7">
    <location>
        <begin position="34"/>
        <end position="204"/>
    </location>
</feature>
<evidence type="ECO:0000259" key="7">
    <source>
        <dbReference type="PROSITE" id="PS51192"/>
    </source>
</evidence>
<keyword evidence="3 10" id="KW-0347">Helicase</keyword>
<dbReference type="PANTHER" id="PTHR47963:SF7">
    <property type="entry name" value="ATP-DEPENDENT RNA HELICASE YFML-RELATED"/>
    <property type="match status" value="1"/>
</dbReference>
<keyword evidence="11" id="KW-1185">Reference proteome</keyword>
<comment type="caution">
    <text evidence="10">The sequence shown here is derived from an EMBL/GenBank/DDBJ whole genome shotgun (WGS) entry which is preliminary data.</text>
</comment>
<feature type="domain" description="DEAD-box RNA helicase Q" evidence="9">
    <location>
        <begin position="3"/>
        <end position="31"/>
    </location>
</feature>
<evidence type="ECO:0000259" key="8">
    <source>
        <dbReference type="PROSITE" id="PS51194"/>
    </source>
</evidence>
<feature type="short sequence motif" description="Q motif" evidence="5">
    <location>
        <begin position="3"/>
        <end position="31"/>
    </location>
</feature>
<dbReference type="InterPro" id="IPR014001">
    <property type="entry name" value="Helicase_ATP-bd"/>
</dbReference>
<proteinExistence type="predicted"/>
<dbReference type="InterPro" id="IPR050547">
    <property type="entry name" value="DEAD_box_RNA_helicases"/>
</dbReference>
<dbReference type="GO" id="GO:0004386">
    <property type="term" value="F:helicase activity"/>
    <property type="evidence" value="ECO:0007669"/>
    <property type="project" value="UniProtKB-KW"/>
</dbReference>
<evidence type="ECO:0000259" key="9">
    <source>
        <dbReference type="PROSITE" id="PS51195"/>
    </source>
</evidence>
<dbReference type="SMART" id="SM00490">
    <property type="entry name" value="HELICc"/>
    <property type="match status" value="1"/>
</dbReference>
<evidence type="ECO:0000256" key="3">
    <source>
        <dbReference type="ARBA" id="ARBA00022806"/>
    </source>
</evidence>
<dbReference type="Pfam" id="PF00271">
    <property type="entry name" value="Helicase_C"/>
    <property type="match status" value="1"/>
</dbReference>
<dbReference type="InterPro" id="IPR001650">
    <property type="entry name" value="Helicase_C-like"/>
</dbReference>
<dbReference type="InterPro" id="IPR027417">
    <property type="entry name" value="P-loop_NTPase"/>
</dbReference>
<sequence>MTTSFDSLGLHPDLIQLLSDKGITEPSPVQEQTIPVIREGKDVLARSQTGTGKTLAYLLPLFETVDTNVKGTQKVILAPTQELAMQIVREAEMYGAYKGIKTLGLIGGAAIKRQIEKLKEHPEIVVGTPGRVRELIEVRKLKMHQVKTIVIDEADQVFQLGGAGDVNHILRSALRDRQLVFLSATVDEGTRRLAEREMKDLVTIGIDPEQMTATGLTHLYFVAGEREKIDMLRRVVRHFDPTKAIVFANNAETISEVEAKMNYMGISAAALYGDADKMTRTRVLSAFRDGQIKLLIASDVAARGLDIQDLPLVINFDPAFDSDHYVHRAGRTGRMGKTGTVVSIVGEKETFIMRKFARELGIELNERAMQGGEIKDGAAVSSNRPQRTFTKRGDSPSASHGKPAVRTSSTKDREQSAPVPGRKNERERDRKNKGAPKWLKDKKKEQ</sequence>
<evidence type="ECO:0000313" key="10">
    <source>
        <dbReference type="EMBL" id="MBD7969701.1"/>
    </source>
</evidence>
<protein>
    <submittedName>
        <fullName evidence="10">DEAD/DEAH box helicase</fullName>
    </submittedName>
</protein>
<evidence type="ECO:0000313" key="11">
    <source>
        <dbReference type="Proteomes" id="UP000608071"/>
    </source>
</evidence>
<dbReference type="SUPFAM" id="SSF52540">
    <property type="entry name" value="P-loop containing nucleoside triphosphate hydrolases"/>
    <property type="match status" value="1"/>
</dbReference>
<evidence type="ECO:0000256" key="5">
    <source>
        <dbReference type="PROSITE-ProRule" id="PRU00552"/>
    </source>
</evidence>
<dbReference type="Proteomes" id="UP000608071">
    <property type="component" value="Unassembled WGS sequence"/>
</dbReference>
<keyword evidence="4" id="KW-0067">ATP-binding</keyword>
<feature type="domain" description="Helicase C-terminal" evidence="8">
    <location>
        <begin position="231"/>
        <end position="375"/>
    </location>
</feature>
<dbReference type="RefSeq" id="WP_191802046.1">
    <property type="nucleotide sequence ID" value="NZ_JACSQL010000008.1"/>
</dbReference>